<keyword evidence="2" id="KW-0812">Transmembrane</keyword>
<dbReference type="Gene3D" id="3.40.30.10">
    <property type="entry name" value="Glutaredoxin"/>
    <property type="match status" value="1"/>
</dbReference>
<dbReference type="RefSeq" id="WP_184706529.1">
    <property type="nucleotide sequence ID" value="NZ_JACHKZ010000006.1"/>
</dbReference>
<keyword evidence="4" id="KW-1185">Reference proteome</keyword>
<accession>A0ABR6RDZ7</accession>
<reference evidence="3 4" key="1">
    <citation type="submission" date="2020-08" db="EMBL/GenBank/DDBJ databases">
        <title>Functional genomics of gut bacteria from endangered species of beetles.</title>
        <authorList>
            <person name="Carlos-Shanley C."/>
        </authorList>
    </citation>
    <scope>NUCLEOTIDE SEQUENCE [LARGE SCALE GENOMIC DNA]</scope>
    <source>
        <strain evidence="3 4">S00124</strain>
    </source>
</reference>
<proteinExistence type="predicted"/>
<feature type="transmembrane region" description="Helical" evidence="2">
    <location>
        <begin position="57"/>
        <end position="77"/>
    </location>
</feature>
<comment type="caution">
    <text evidence="3">The sequence shown here is derived from an EMBL/GenBank/DDBJ whole genome shotgun (WGS) entry which is preliminary data.</text>
</comment>
<protein>
    <recommendedName>
        <fullName evidence="5">Transmembrane protein</fullName>
    </recommendedName>
</protein>
<evidence type="ECO:0008006" key="5">
    <source>
        <dbReference type="Google" id="ProtNLM"/>
    </source>
</evidence>
<sequence length="245" mass="26826">MSGSKLSKVSAGAAATQAPPPADEELLGLTVHSLPAAQASDAIDAAERSRSGRIKMFLVLLVCAAPVIASYFTYYVIRPEGRRNFGELVVQQPTLPAMQVQTLDGKAFDLQSLKGQWLLVSASPAACDDICQNNLYLQRQLRESMGREKERVDWVWLITDGGEPPQSMRTALAQATVLRMPQAAVAQWLAPASGAQLADHLYVVDPLGHWMMRFPARLQQGDAAKARKDLERLLRASSSWDKEGR</sequence>
<name>A0ABR6RDZ7_9BURK</name>
<evidence type="ECO:0000313" key="4">
    <source>
        <dbReference type="Proteomes" id="UP000562492"/>
    </source>
</evidence>
<keyword evidence="2" id="KW-0472">Membrane</keyword>
<evidence type="ECO:0000256" key="2">
    <source>
        <dbReference type="SAM" id="Phobius"/>
    </source>
</evidence>
<evidence type="ECO:0000313" key="3">
    <source>
        <dbReference type="EMBL" id="MBB6577383.1"/>
    </source>
</evidence>
<organism evidence="3 4">
    <name type="scientific">Comamonas odontotermitis</name>
    <dbReference type="NCBI Taxonomy" id="379895"/>
    <lineage>
        <taxon>Bacteria</taxon>
        <taxon>Pseudomonadati</taxon>
        <taxon>Pseudomonadota</taxon>
        <taxon>Betaproteobacteria</taxon>
        <taxon>Burkholderiales</taxon>
        <taxon>Comamonadaceae</taxon>
        <taxon>Comamonas</taxon>
    </lineage>
</organism>
<keyword evidence="2" id="KW-1133">Transmembrane helix</keyword>
<feature type="region of interest" description="Disordered" evidence="1">
    <location>
        <begin position="1"/>
        <end position="20"/>
    </location>
</feature>
<dbReference type="SUPFAM" id="SSF52833">
    <property type="entry name" value="Thioredoxin-like"/>
    <property type="match status" value="1"/>
</dbReference>
<dbReference type="EMBL" id="JACHKZ010000006">
    <property type="protein sequence ID" value="MBB6577383.1"/>
    <property type="molecule type" value="Genomic_DNA"/>
</dbReference>
<evidence type="ECO:0000256" key="1">
    <source>
        <dbReference type="SAM" id="MobiDB-lite"/>
    </source>
</evidence>
<dbReference type="InterPro" id="IPR036249">
    <property type="entry name" value="Thioredoxin-like_sf"/>
</dbReference>
<gene>
    <name evidence="3" type="ORF">HNP33_001438</name>
</gene>
<dbReference type="Proteomes" id="UP000562492">
    <property type="component" value="Unassembled WGS sequence"/>
</dbReference>